<dbReference type="KEGG" id="qsa:O6P43_027608"/>
<dbReference type="SUPFAM" id="SSF52058">
    <property type="entry name" value="L domain-like"/>
    <property type="match status" value="1"/>
</dbReference>
<evidence type="ECO:0000259" key="5">
    <source>
        <dbReference type="Pfam" id="PF23282"/>
    </source>
</evidence>
<dbReference type="Gene3D" id="3.80.10.10">
    <property type="entry name" value="Ribonuclease Inhibitor"/>
    <property type="match status" value="2"/>
</dbReference>
<evidence type="ECO:0000256" key="3">
    <source>
        <dbReference type="ARBA" id="ARBA00022821"/>
    </source>
</evidence>
<evidence type="ECO:0000313" key="8">
    <source>
        <dbReference type="Proteomes" id="UP001163823"/>
    </source>
</evidence>
<dbReference type="Pfam" id="PF20160">
    <property type="entry name" value="C-JID"/>
    <property type="match status" value="1"/>
</dbReference>
<dbReference type="PANTHER" id="PTHR11017:SF573">
    <property type="entry name" value="ADP-RIBOSYL CYCLASE_CYCLIC ADP-RIBOSE HYDROLASE"/>
    <property type="match status" value="1"/>
</dbReference>
<dbReference type="InterPro" id="IPR058192">
    <property type="entry name" value="WHD_ROQ1-like"/>
</dbReference>
<keyword evidence="3" id="KW-0611">Plant defense</keyword>
<evidence type="ECO:0000256" key="2">
    <source>
        <dbReference type="ARBA" id="ARBA00022737"/>
    </source>
</evidence>
<dbReference type="EMBL" id="JARAOO010000011">
    <property type="protein sequence ID" value="KAJ7951586.1"/>
    <property type="molecule type" value="Genomic_DNA"/>
</dbReference>
<organism evidence="7 8">
    <name type="scientific">Quillaja saponaria</name>
    <name type="common">Soap bark tree</name>
    <dbReference type="NCBI Taxonomy" id="32244"/>
    <lineage>
        <taxon>Eukaryota</taxon>
        <taxon>Viridiplantae</taxon>
        <taxon>Streptophyta</taxon>
        <taxon>Embryophyta</taxon>
        <taxon>Tracheophyta</taxon>
        <taxon>Spermatophyta</taxon>
        <taxon>Magnoliopsida</taxon>
        <taxon>eudicotyledons</taxon>
        <taxon>Gunneridae</taxon>
        <taxon>Pentapetalae</taxon>
        <taxon>rosids</taxon>
        <taxon>fabids</taxon>
        <taxon>Fabales</taxon>
        <taxon>Quillajaceae</taxon>
        <taxon>Quillaja</taxon>
    </lineage>
</organism>
<proteinExistence type="predicted"/>
<dbReference type="AlphaFoldDB" id="A0AAD7L671"/>
<dbReference type="InterPro" id="IPR045344">
    <property type="entry name" value="C-JID"/>
</dbReference>
<dbReference type="InterPro" id="IPR032675">
    <property type="entry name" value="LRR_dom_sf"/>
</dbReference>
<comment type="caution">
    <text evidence="7">The sequence shown here is derived from an EMBL/GenBank/DDBJ whole genome shotgun (WGS) entry which is preliminary data.</text>
</comment>
<keyword evidence="8" id="KW-1185">Reference proteome</keyword>
<dbReference type="Proteomes" id="UP001163823">
    <property type="component" value="Chromosome 11"/>
</dbReference>
<feature type="domain" description="C-JID" evidence="4">
    <location>
        <begin position="449"/>
        <end position="492"/>
    </location>
</feature>
<dbReference type="InterPro" id="IPR036390">
    <property type="entry name" value="WH_DNA-bd_sf"/>
</dbReference>
<dbReference type="InterPro" id="IPR011713">
    <property type="entry name" value="Leu-rich_rpt_3"/>
</dbReference>
<gene>
    <name evidence="7" type="ORF">O6P43_027608</name>
</gene>
<protein>
    <submittedName>
        <fullName evidence="7">TIR-NBS-LRR resistance protein</fullName>
    </submittedName>
</protein>
<keyword evidence="1" id="KW-0433">Leucine-rich repeat</keyword>
<feature type="domain" description="Disease resistance protein RPS4B/Roq1-like leucine-rich repeats" evidence="6">
    <location>
        <begin position="202"/>
        <end position="383"/>
    </location>
</feature>
<evidence type="ECO:0000259" key="4">
    <source>
        <dbReference type="Pfam" id="PF20160"/>
    </source>
</evidence>
<dbReference type="Pfam" id="PF07725">
    <property type="entry name" value="LRR_3"/>
    <property type="match status" value="1"/>
</dbReference>
<evidence type="ECO:0000313" key="7">
    <source>
        <dbReference type="EMBL" id="KAJ7951586.1"/>
    </source>
</evidence>
<sequence>MEEWNSAFAKIEKDQLFYIFEVLILSYDALKQDEKNLFLDIVCFFKGEDLDFVKRIANACGFSADRGIRSLTEKSLVTISNNIIEVHASLQDMVEEIIGHRHQEPGQRSRLWDPEQVHHIFKYNSGTEAVEGIFLDLSKVKDIELRPEAFTRMSNLRLLKLYAPSYHESCKLEKLVELHMPYSNIEELWKGIQGLPRSIHMLNALTYLSLDDCSKFEELPEIFESMARLKSLRLRGTAIQELPLSISHLVGLKTLSLDMCRNLKFLPDINSTLKWLETLSLSGCEKIEKLPRVAGLSSLVELNLSGCCNLLQIPTDIGSLASLSNLSLKGSKIVKIPASIKNLSRLYRLDLTDCTGLEFLPELPPFLQYLYATNCISLEIVSSSKVVLTSHNVTEDRRNNLDNIQLFDFTGCLDLDQESCKNIVVDAQIRIHHMAKLSRKLSRSVTVCFPGNEIPDFFVHRTDGSFISMKLSPGWCNDRFLGFALCVVAEFKGRALEDFRLQCGLKVNNGNIRKQ</sequence>
<name>A0AAD7L671_QUISA</name>
<reference evidence="7" key="1">
    <citation type="journal article" date="2023" name="Science">
        <title>Elucidation of the pathway for biosynthesis of saponin adjuvants from the soapbark tree.</title>
        <authorList>
            <person name="Reed J."/>
            <person name="Orme A."/>
            <person name="El-Demerdash A."/>
            <person name="Owen C."/>
            <person name="Martin L.B.B."/>
            <person name="Misra R.C."/>
            <person name="Kikuchi S."/>
            <person name="Rejzek M."/>
            <person name="Martin A.C."/>
            <person name="Harkess A."/>
            <person name="Leebens-Mack J."/>
            <person name="Louveau T."/>
            <person name="Stephenson M.J."/>
            <person name="Osbourn A."/>
        </authorList>
    </citation>
    <scope>NUCLEOTIDE SEQUENCE</scope>
    <source>
        <tissue evidence="7">Leaf</tissue>
    </source>
</reference>
<evidence type="ECO:0000256" key="1">
    <source>
        <dbReference type="ARBA" id="ARBA00022614"/>
    </source>
</evidence>
<dbReference type="PANTHER" id="PTHR11017">
    <property type="entry name" value="LEUCINE-RICH REPEAT-CONTAINING PROTEIN"/>
    <property type="match status" value="1"/>
</dbReference>
<dbReference type="InterPro" id="IPR058546">
    <property type="entry name" value="RPS4B/Roq1-like_LRR"/>
</dbReference>
<dbReference type="Pfam" id="PF23286">
    <property type="entry name" value="LRR_13"/>
    <property type="match status" value="1"/>
</dbReference>
<dbReference type="SUPFAM" id="SSF46785">
    <property type="entry name" value="Winged helix' DNA-binding domain"/>
    <property type="match status" value="1"/>
</dbReference>
<evidence type="ECO:0000259" key="6">
    <source>
        <dbReference type="Pfam" id="PF23286"/>
    </source>
</evidence>
<keyword evidence="2" id="KW-0677">Repeat</keyword>
<accession>A0AAD7L671</accession>
<dbReference type="GO" id="GO:0006952">
    <property type="term" value="P:defense response"/>
    <property type="evidence" value="ECO:0007669"/>
    <property type="project" value="InterPro"/>
</dbReference>
<dbReference type="Pfam" id="PF23282">
    <property type="entry name" value="WHD_ROQ1"/>
    <property type="match status" value="1"/>
</dbReference>
<feature type="domain" description="Disease resistance protein Roq1-like winged-helix" evidence="5">
    <location>
        <begin position="33"/>
        <end position="98"/>
    </location>
</feature>
<dbReference type="InterPro" id="IPR044974">
    <property type="entry name" value="Disease_R_plants"/>
</dbReference>